<evidence type="ECO:0000256" key="1">
    <source>
        <dbReference type="PROSITE-ProRule" id="PRU00277"/>
    </source>
</evidence>
<name>A0A7J7EBE5_DICBM</name>
<dbReference type="InterPro" id="IPR046357">
    <property type="entry name" value="PPIase_dom_sf"/>
</dbReference>
<keyword evidence="1" id="KW-0413">Isomerase</keyword>
<reference evidence="3 4" key="1">
    <citation type="journal article" date="2020" name="Mol. Biol. Evol.">
        <title>Interspecific Gene Flow and the Evolution of Specialization in Black and White Rhinoceros.</title>
        <authorList>
            <person name="Moodley Y."/>
            <person name="Westbury M.V."/>
            <person name="Russo I.M."/>
            <person name="Gopalakrishnan S."/>
            <person name="Rakotoarivelo A."/>
            <person name="Olsen R.A."/>
            <person name="Prost S."/>
            <person name="Tunstall T."/>
            <person name="Ryder O.A."/>
            <person name="Dalen L."/>
            <person name="Bruford M.W."/>
        </authorList>
    </citation>
    <scope>NUCLEOTIDE SEQUENCE [LARGE SCALE GENOMIC DNA]</scope>
    <source>
        <strain evidence="3">SBR-YM</strain>
        <tissue evidence="3">Skin</tissue>
    </source>
</reference>
<keyword evidence="1" id="KW-0697">Rotamase</keyword>
<evidence type="ECO:0000313" key="4">
    <source>
        <dbReference type="Proteomes" id="UP000551758"/>
    </source>
</evidence>
<dbReference type="InterPro" id="IPR043368">
    <property type="entry name" value="FKBP3"/>
</dbReference>
<sequence>MGVHQNIRTSVLKNRDKANFPPKQVVHCCYTGYSLQDETIFDIRVSKGNRGWDKTLLKTNKQGKALLESEPEQARGKKGQCNAKILPNAKFFFEMELLHRLNQAHLNGSGGSWAAVYPQYSEQSWKNTRTEMSQKLSKCVKHQMVVWGKKKA</sequence>
<evidence type="ECO:0000313" key="3">
    <source>
        <dbReference type="EMBL" id="KAF5912991.1"/>
    </source>
</evidence>
<dbReference type="PANTHER" id="PTHR46493">
    <property type="entry name" value="PEPTIDYL-PROLYL CIS-TRANS ISOMERASE FKBP3"/>
    <property type="match status" value="1"/>
</dbReference>
<dbReference type="PANTHER" id="PTHR46493:SF1">
    <property type="entry name" value="PEPTIDYL-PROLYL CIS-TRANS ISOMERASE FKBP3"/>
    <property type="match status" value="1"/>
</dbReference>
<gene>
    <name evidence="3" type="ORF">HPG69_008942</name>
</gene>
<dbReference type="EC" id="5.2.1.8" evidence="1"/>
<accession>A0A7J7EBE5</accession>
<dbReference type="AlphaFoldDB" id="A0A7J7EBE5"/>
<protein>
    <recommendedName>
        <fullName evidence="1">peptidylprolyl isomerase</fullName>
        <ecNumber evidence="1">5.2.1.8</ecNumber>
    </recommendedName>
</protein>
<dbReference type="EMBL" id="JACDTQ010003659">
    <property type="protein sequence ID" value="KAF5912991.1"/>
    <property type="molecule type" value="Genomic_DNA"/>
</dbReference>
<dbReference type="Gene3D" id="3.10.50.40">
    <property type="match status" value="1"/>
</dbReference>
<dbReference type="PROSITE" id="PS50059">
    <property type="entry name" value="FKBP_PPIASE"/>
    <property type="match status" value="1"/>
</dbReference>
<evidence type="ECO:0000259" key="2">
    <source>
        <dbReference type="PROSITE" id="PS50059"/>
    </source>
</evidence>
<dbReference type="Proteomes" id="UP000551758">
    <property type="component" value="Unassembled WGS sequence"/>
</dbReference>
<dbReference type="GO" id="GO:0003755">
    <property type="term" value="F:peptidyl-prolyl cis-trans isomerase activity"/>
    <property type="evidence" value="ECO:0007669"/>
    <property type="project" value="UniProtKB-KW"/>
</dbReference>
<dbReference type="Pfam" id="PF00254">
    <property type="entry name" value="FKBP_C"/>
    <property type="match status" value="1"/>
</dbReference>
<dbReference type="InterPro" id="IPR001179">
    <property type="entry name" value="PPIase_FKBP_dom"/>
</dbReference>
<comment type="catalytic activity">
    <reaction evidence="1">
        <text>[protein]-peptidylproline (omega=180) = [protein]-peptidylproline (omega=0)</text>
        <dbReference type="Rhea" id="RHEA:16237"/>
        <dbReference type="Rhea" id="RHEA-COMP:10747"/>
        <dbReference type="Rhea" id="RHEA-COMP:10748"/>
        <dbReference type="ChEBI" id="CHEBI:83833"/>
        <dbReference type="ChEBI" id="CHEBI:83834"/>
        <dbReference type="EC" id="5.2.1.8"/>
    </reaction>
</comment>
<keyword evidence="4" id="KW-1185">Reference proteome</keyword>
<dbReference type="SUPFAM" id="SSF54534">
    <property type="entry name" value="FKBP-like"/>
    <property type="match status" value="1"/>
</dbReference>
<organism evidence="3 4">
    <name type="scientific">Diceros bicornis minor</name>
    <name type="common">South-central black rhinoceros</name>
    <dbReference type="NCBI Taxonomy" id="77932"/>
    <lineage>
        <taxon>Eukaryota</taxon>
        <taxon>Metazoa</taxon>
        <taxon>Chordata</taxon>
        <taxon>Craniata</taxon>
        <taxon>Vertebrata</taxon>
        <taxon>Euteleostomi</taxon>
        <taxon>Mammalia</taxon>
        <taxon>Eutheria</taxon>
        <taxon>Laurasiatheria</taxon>
        <taxon>Perissodactyla</taxon>
        <taxon>Rhinocerotidae</taxon>
        <taxon>Diceros</taxon>
    </lineage>
</organism>
<comment type="caution">
    <text evidence="3">The sequence shown here is derived from an EMBL/GenBank/DDBJ whole genome shotgun (WGS) entry which is preliminary data.</text>
</comment>
<proteinExistence type="predicted"/>
<feature type="domain" description="PPIase FKBP-type" evidence="2">
    <location>
        <begin position="50"/>
        <end position="101"/>
    </location>
</feature>